<accession>A0A9P0BYT2</accession>
<evidence type="ECO:0000256" key="1">
    <source>
        <dbReference type="SAM" id="Coils"/>
    </source>
</evidence>
<dbReference type="EMBL" id="LR824008">
    <property type="protein sequence ID" value="CAH0604459.1"/>
    <property type="molecule type" value="Genomic_DNA"/>
</dbReference>
<keyword evidence="1" id="KW-0175">Coiled coil</keyword>
<organism evidence="3 4">
    <name type="scientific">Chrysodeixis includens</name>
    <name type="common">Soybean looper</name>
    <name type="synonym">Pseudoplusia includens</name>
    <dbReference type="NCBI Taxonomy" id="689277"/>
    <lineage>
        <taxon>Eukaryota</taxon>
        <taxon>Metazoa</taxon>
        <taxon>Ecdysozoa</taxon>
        <taxon>Arthropoda</taxon>
        <taxon>Hexapoda</taxon>
        <taxon>Insecta</taxon>
        <taxon>Pterygota</taxon>
        <taxon>Neoptera</taxon>
        <taxon>Endopterygota</taxon>
        <taxon>Lepidoptera</taxon>
        <taxon>Glossata</taxon>
        <taxon>Ditrysia</taxon>
        <taxon>Noctuoidea</taxon>
        <taxon>Noctuidae</taxon>
        <taxon>Plusiinae</taxon>
        <taxon>Chrysodeixis</taxon>
    </lineage>
</organism>
<feature type="region of interest" description="Disordered" evidence="2">
    <location>
        <begin position="705"/>
        <end position="745"/>
    </location>
</feature>
<evidence type="ECO:0000313" key="3">
    <source>
        <dbReference type="EMBL" id="CAH0604459.1"/>
    </source>
</evidence>
<evidence type="ECO:0000313" key="4">
    <source>
        <dbReference type="Proteomes" id="UP001154114"/>
    </source>
</evidence>
<keyword evidence="4" id="KW-1185">Reference proteome</keyword>
<name>A0A9P0BYT2_CHRIL</name>
<feature type="compositionally biased region" description="Basic and acidic residues" evidence="2">
    <location>
        <begin position="126"/>
        <end position="137"/>
    </location>
</feature>
<feature type="compositionally biased region" description="Basic and acidic residues" evidence="2">
    <location>
        <begin position="706"/>
        <end position="724"/>
    </location>
</feature>
<feature type="compositionally biased region" description="Basic and acidic residues" evidence="2">
    <location>
        <begin position="218"/>
        <end position="232"/>
    </location>
</feature>
<feature type="coiled-coil region" evidence="1">
    <location>
        <begin position="47"/>
        <end position="74"/>
    </location>
</feature>
<feature type="compositionally biased region" description="Polar residues" evidence="2">
    <location>
        <begin position="728"/>
        <end position="739"/>
    </location>
</feature>
<evidence type="ECO:0000256" key="2">
    <source>
        <dbReference type="SAM" id="MobiDB-lite"/>
    </source>
</evidence>
<dbReference type="OrthoDB" id="7462635at2759"/>
<reference evidence="3" key="1">
    <citation type="submission" date="2021-12" db="EMBL/GenBank/DDBJ databases">
        <authorList>
            <person name="King R."/>
        </authorList>
    </citation>
    <scope>NUCLEOTIDE SEQUENCE</scope>
</reference>
<protein>
    <submittedName>
        <fullName evidence="3">Uncharacterized protein</fullName>
    </submittedName>
</protein>
<proteinExistence type="predicted"/>
<feature type="region of interest" description="Disordered" evidence="2">
    <location>
        <begin position="126"/>
        <end position="146"/>
    </location>
</feature>
<sequence length="1119" mass="129920">MTLRTPRRRISPRTKRRYRAIREFFRRALGSSSQPDIKISSSIAVNVTDLKRKINGLEQQLDEVNKQCQDIACLDCSRRSESYIESEVNHDIGTIKEPTEGSTERRSNGIDTKVIYKSSECNYRKSNESDYIPKPEETNDETQPEGMIDCNEYEPNVTKVSNKKSKLHRITEYGAKLHKYRTRSVYENYPTTYSTSSFRSLVNPRMKNSNVDYFSPPVDKKHSRQEYTEPKIQHPHKSQKYKELKRSKFDHFKDSYEQKTSRVRKHKHHGRELDQDFIADIIRRQYKPVKMFGRKESDLSQFSAPVCRDQEFSVRPDIQEGTELCSCCYEENKHNLRRSDLSEMRSICDTRLYSSKKHSRGKHRRKHLDIFNNSEFYDLVPVKEKSSPKSRKKFTEDNIGPYDYYREVPPSPKTLRPRLNLKAQYNTDFEEYMAQVRHPHKRTSPQRHRHRHERVENIDSDYTSEQYPEPIRVIEQPRKPRKHMTCQVEKQELSPQEDCTLTSLQYPPYLNERVNATVDTTLNKTQETEINVDKTDKALCEIKDILQSFLHEIKKETVASQCDKSEISSKLGDNVIHETNCPKASSNQMPSRHSFNNYGAGQCNVPPYMNPFTNPCCYPILPMCPMNCPMPMQNGFVMPSQSYTCTNCANSKEQTHSDNCCNKTSNIISGGGHTETCHTETCHTETCHTETEELIKEIYKFVAQSPDRKKESARSSDRHDCEHHKNTKTLTTRSVGESSKLSKHDAKVGTPPLKCYSKSCEAIGCRMAPETYYTETTNASYSDTLLEKLSLEATQSVSGTEIETETTESKIRFKPKNSTFSKVLRSIGLFKKKKKDVIEEVSESESTIDVDIKPRSPYRQEVTNYMMHGQEYYRPPPIPHNYRPNEYQPDYHPPYNPGVQEYQYPPPPPPPIHDIYSYSPRTQQRFRDHATTQSYHSKQRPTAPPYQSAYENHYSQMPPPPQVPLCLKEIEVKSIGTQSERKMSIFRKIKTKMQPPMPPMMSPVVGSDDYDQRNCATQTQTEPIPVNKPVHKPLINWKNLQAKALQQAQNGTNDPLKFSLKAQKDLAEGDLKLRNVMLKKMFLKRNPFTPRNLIVRTLLGKDKASYGEPPTVFRPRMFF</sequence>
<dbReference type="Proteomes" id="UP001154114">
    <property type="component" value="Chromosome 5"/>
</dbReference>
<feature type="region of interest" description="Disordered" evidence="2">
    <location>
        <begin position="212"/>
        <end position="238"/>
    </location>
</feature>
<gene>
    <name evidence="3" type="ORF">CINC_LOCUS10867</name>
</gene>
<dbReference type="AlphaFoldDB" id="A0A9P0BYT2"/>